<protein>
    <recommendedName>
        <fullName evidence="3">LisH domain-containing protein</fullName>
    </recommendedName>
</protein>
<name>A0A9P6IYN1_9FUNG</name>
<dbReference type="PANTHER" id="PTHR44376">
    <property type="entry name" value="TRANSCRIPTIONAL REGULATOR OF FILAMENTOUS GROWTH FLO8"/>
    <property type="match status" value="1"/>
</dbReference>
<evidence type="ECO:0000313" key="2">
    <source>
        <dbReference type="Proteomes" id="UP000749646"/>
    </source>
</evidence>
<reference evidence="1" key="1">
    <citation type="journal article" date="2020" name="Fungal Divers.">
        <title>Resolving the Mortierellaceae phylogeny through synthesis of multi-gene phylogenetics and phylogenomics.</title>
        <authorList>
            <person name="Vandepol N."/>
            <person name="Liber J."/>
            <person name="Desiro A."/>
            <person name="Na H."/>
            <person name="Kennedy M."/>
            <person name="Barry K."/>
            <person name="Grigoriev I.V."/>
            <person name="Miller A.N."/>
            <person name="O'Donnell K."/>
            <person name="Stajich J.E."/>
            <person name="Bonito G."/>
        </authorList>
    </citation>
    <scope>NUCLEOTIDE SEQUENCE</scope>
    <source>
        <strain evidence="1">MES-2147</strain>
    </source>
</reference>
<feature type="non-terminal residue" evidence="1">
    <location>
        <position position="1"/>
    </location>
</feature>
<organism evidence="1 2">
    <name type="scientific">Modicella reniformis</name>
    <dbReference type="NCBI Taxonomy" id="1440133"/>
    <lineage>
        <taxon>Eukaryota</taxon>
        <taxon>Fungi</taxon>
        <taxon>Fungi incertae sedis</taxon>
        <taxon>Mucoromycota</taxon>
        <taxon>Mortierellomycotina</taxon>
        <taxon>Mortierellomycetes</taxon>
        <taxon>Mortierellales</taxon>
        <taxon>Mortierellaceae</taxon>
        <taxon>Modicella</taxon>
    </lineage>
</organism>
<dbReference type="OrthoDB" id="5600002at2759"/>
<feature type="non-terminal residue" evidence="1">
    <location>
        <position position="71"/>
    </location>
</feature>
<dbReference type="PANTHER" id="PTHR44376:SF5">
    <property type="entry name" value="TRANSCRIPTIONAL COREPRESSOR LEUNIG ISOFORM X1"/>
    <property type="match status" value="1"/>
</dbReference>
<comment type="caution">
    <text evidence="1">The sequence shown here is derived from an EMBL/GenBank/DDBJ whole genome shotgun (WGS) entry which is preliminary data.</text>
</comment>
<gene>
    <name evidence="1" type="ORF">BGZ65_004316</name>
</gene>
<dbReference type="AlphaFoldDB" id="A0A9P6IYN1"/>
<proteinExistence type="predicted"/>
<sequence length="71" mass="8266">LFIHDYCIRRKFLQSANAFEMEAQLGPDPKAPVDEAPEGFLYQWFVMWWDCWLASHPQLGTSSKDTATLME</sequence>
<dbReference type="Proteomes" id="UP000749646">
    <property type="component" value="Unassembled WGS sequence"/>
</dbReference>
<dbReference type="EMBL" id="JAAAHW010006863">
    <property type="protein sequence ID" value="KAF9953977.1"/>
    <property type="molecule type" value="Genomic_DNA"/>
</dbReference>
<keyword evidence="2" id="KW-1185">Reference proteome</keyword>
<accession>A0A9P6IYN1</accession>
<evidence type="ECO:0000313" key="1">
    <source>
        <dbReference type="EMBL" id="KAF9953977.1"/>
    </source>
</evidence>
<dbReference type="InterPro" id="IPR044716">
    <property type="entry name" value="LEUNIG-like"/>
</dbReference>
<evidence type="ECO:0008006" key="3">
    <source>
        <dbReference type="Google" id="ProtNLM"/>
    </source>
</evidence>
<dbReference type="GO" id="GO:0003714">
    <property type="term" value="F:transcription corepressor activity"/>
    <property type="evidence" value="ECO:0007669"/>
    <property type="project" value="InterPro"/>
</dbReference>